<dbReference type="GO" id="GO:0016787">
    <property type="term" value="F:hydrolase activity"/>
    <property type="evidence" value="ECO:0007669"/>
    <property type="project" value="UniProtKB-KW"/>
</dbReference>
<evidence type="ECO:0000256" key="6">
    <source>
        <dbReference type="ARBA" id="ARBA00022801"/>
    </source>
</evidence>
<reference evidence="13" key="1">
    <citation type="journal article" date="2010" name="Science">
        <title>The genome of the Western clawed frog Xenopus tropicalis.</title>
        <authorList>
            <person name="Hellsten U."/>
            <person name="Harland R.M."/>
            <person name="Gilchrist M.J."/>
            <person name="Hendrix D."/>
            <person name="Jurka J."/>
            <person name="Kapitonov V."/>
            <person name="Ovcharenko I."/>
            <person name="Putnam N.H."/>
            <person name="Shu S."/>
            <person name="Taher L."/>
            <person name="Blitz I.L."/>
            <person name="Blumberg B."/>
            <person name="Dichmann D.S."/>
            <person name="Dubchak I."/>
            <person name="Amaya E."/>
            <person name="Detter J.C."/>
            <person name="Fletcher R."/>
            <person name="Gerhard D.S."/>
            <person name="Goodstein D."/>
            <person name="Graves T."/>
            <person name="Grigoriev I.V."/>
            <person name="Grimwood J."/>
            <person name="Kawashima T."/>
            <person name="Lindquist E."/>
            <person name="Lucas S.M."/>
            <person name="Mead P.E."/>
            <person name="Mitros T."/>
            <person name="Ogino H."/>
            <person name="Ohta Y."/>
            <person name="Poliakov A.V."/>
            <person name="Pollet N."/>
            <person name="Robert J."/>
            <person name="Salamov A."/>
            <person name="Sater A.K."/>
            <person name="Schmutz J."/>
            <person name="Terry A."/>
            <person name="Vize P.D."/>
            <person name="Warren W.C."/>
            <person name="Wells D."/>
            <person name="Wills A."/>
            <person name="Wilson R.K."/>
            <person name="Zimmerman L.B."/>
            <person name="Zorn A.M."/>
            <person name="Grainger R."/>
            <person name="Grammer T."/>
            <person name="Khokha M.K."/>
            <person name="Richardson P.M."/>
            <person name="Rokhsar D.S."/>
        </authorList>
    </citation>
    <scope>NUCLEOTIDE SEQUENCE [LARGE SCALE GENOMIC DNA]</scope>
    <source>
        <strain evidence="13">Nigerian</strain>
    </source>
</reference>
<comment type="subcellular location">
    <subcellularLocation>
        <location evidence="2">Cytoplasm</location>
    </subcellularLocation>
    <subcellularLocation>
        <location evidence="1">Nucleus</location>
    </subcellularLocation>
</comment>
<evidence type="ECO:0000259" key="12">
    <source>
        <dbReference type="PROSITE" id="PS51135"/>
    </source>
</evidence>
<accession>F7EHJ0</accession>
<dbReference type="GO" id="GO:0005634">
    <property type="term" value="C:nucleus"/>
    <property type="evidence" value="ECO:0007669"/>
    <property type="project" value="UniProtKB-SubCell"/>
</dbReference>
<proteinExistence type="predicted"/>
<dbReference type="Bgee" id="ENSXETG00000006035">
    <property type="expression patterns" value="Expressed in 4-cell stage embryo and 13 other cell types or tissues"/>
</dbReference>
<dbReference type="InterPro" id="IPR003508">
    <property type="entry name" value="CIDE-N_dom"/>
</dbReference>
<dbReference type="FunCoup" id="F7EHJ0">
    <property type="interactions" value="1863"/>
</dbReference>
<dbReference type="InterPro" id="IPR015311">
    <property type="entry name" value="DFF40_C"/>
</dbReference>
<organism evidence="13">
    <name type="scientific">Xenopus tropicalis</name>
    <name type="common">Western clawed frog</name>
    <name type="synonym">Silurana tropicalis</name>
    <dbReference type="NCBI Taxonomy" id="8364"/>
    <lineage>
        <taxon>Eukaryota</taxon>
        <taxon>Metazoa</taxon>
        <taxon>Chordata</taxon>
        <taxon>Craniata</taxon>
        <taxon>Vertebrata</taxon>
        <taxon>Euteleostomi</taxon>
        <taxon>Amphibia</taxon>
        <taxon>Batrachia</taxon>
        <taxon>Anura</taxon>
        <taxon>Pipoidea</taxon>
        <taxon>Pipidae</taxon>
        <taxon>Xenopodinae</taxon>
        <taxon>Xenopus</taxon>
        <taxon>Silurana</taxon>
    </lineage>
</organism>
<dbReference type="InterPro" id="IPR039729">
    <property type="entry name" value="DFF40"/>
</dbReference>
<dbReference type="GO" id="GO:0004520">
    <property type="term" value="F:DNA endonuclease activity"/>
    <property type="evidence" value="ECO:0007669"/>
    <property type="project" value="InterPro"/>
</dbReference>
<dbReference type="GeneTree" id="ENSGT00390000014490"/>
<dbReference type="SUPFAM" id="SSF54277">
    <property type="entry name" value="CAD &amp; PB1 domains"/>
    <property type="match status" value="1"/>
</dbReference>
<evidence type="ECO:0000256" key="11">
    <source>
        <dbReference type="PROSITE-ProRule" id="PRU00447"/>
    </source>
</evidence>
<evidence type="ECO:0000256" key="8">
    <source>
        <dbReference type="ARBA" id="ARBA00053660"/>
    </source>
</evidence>
<evidence type="ECO:0000256" key="4">
    <source>
        <dbReference type="ARBA" id="ARBA00022703"/>
    </source>
</evidence>
<comment type="function">
    <text evidence="8">Nuclease that induces DNA fragmentation and chromatin condensation during apoptosis. Degrades naked DNA and induces apoptotic morphology.</text>
</comment>
<dbReference type="CDD" id="cd06535">
    <property type="entry name" value="CIDE_N_CAD"/>
    <property type="match status" value="1"/>
</dbReference>
<evidence type="ECO:0000256" key="1">
    <source>
        <dbReference type="ARBA" id="ARBA00004123"/>
    </source>
</evidence>
<dbReference type="PANTHER" id="PTHR13067:SF2">
    <property type="entry name" value="CASPASE-ACTIVATED DNASE"/>
    <property type="match status" value="1"/>
</dbReference>
<dbReference type="SMART" id="SM00266">
    <property type="entry name" value="CAD"/>
    <property type="match status" value="1"/>
</dbReference>
<keyword evidence="4 11" id="KW-0053">Apoptosis</keyword>
<feature type="domain" description="CIDE-N" evidence="12">
    <location>
        <begin position="51"/>
        <end position="127"/>
    </location>
</feature>
<dbReference type="Ensembl" id="ENSXETT00000013293">
    <property type="protein sequence ID" value="ENSXETP00000013293"/>
    <property type="gene ID" value="ENSXETG00000006035"/>
</dbReference>
<dbReference type="PANTHER" id="PTHR13067">
    <property type="entry name" value="CASPASE-ACTIVATED DNASE"/>
    <property type="match status" value="1"/>
</dbReference>
<name>F7EHJ0_XENTR</name>
<sequence>MEFAEVLGSAAECGECACVVFLAIRITGNAMNVTSNKCGNMGSNCTSTEKKIRCYKIRTLHSQQKYGIACKNLAELKQKACRKFQLDCPTTCVCLYEDGTEVSEEYLETVPDNTVLLLLTPGQTWQGYVSDIERFLNAFYARQTCIVEAAHKLLADEDAPKRQKLLVDFISNLNENILAENRKDDESWFEGIESRFKNKSSYMRYSCESRVRSYMKEVQSHTDSVEPVTRDEYKRIIDAMYDELRAVKYNGCYFDRTEQKLNRLCTSEGWFSCQGPFDADACSSRHSINPYSNRECRILFSTWNLDHKIEKKRTIIPCLVKALKERNEREVNWQYFFSLLFTKENLNLVHIACHKKTSHNLSLDCSQIYRKRKAPKRTLK</sequence>
<dbReference type="PROSITE" id="PS51135">
    <property type="entry name" value="CIDE_N"/>
    <property type="match status" value="1"/>
</dbReference>
<evidence type="ECO:0000256" key="5">
    <source>
        <dbReference type="ARBA" id="ARBA00022722"/>
    </source>
</evidence>
<protein>
    <recommendedName>
        <fullName evidence="10">DNA fragmentation factor subunit beta</fullName>
    </recommendedName>
</protein>
<dbReference type="GO" id="GO:0006309">
    <property type="term" value="P:apoptotic DNA fragmentation"/>
    <property type="evidence" value="ECO:0007669"/>
    <property type="project" value="InterPro"/>
</dbReference>
<dbReference type="Gene3D" id="6.10.140.170">
    <property type="match status" value="1"/>
</dbReference>
<dbReference type="eggNOG" id="ENOG502R0RF">
    <property type="taxonomic scope" value="Eukaryota"/>
</dbReference>
<dbReference type="Pfam" id="PF02017">
    <property type="entry name" value="CIDE-N"/>
    <property type="match status" value="1"/>
</dbReference>
<dbReference type="Xenbase" id="XB-GENE-990152">
    <property type="gene designation" value="dffb"/>
</dbReference>
<dbReference type="GO" id="GO:0005737">
    <property type="term" value="C:cytoplasm"/>
    <property type="evidence" value="ECO:0007669"/>
    <property type="project" value="UniProtKB-SubCell"/>
</dbReference>
<keyword evidence="7" id="KW-0539">Nucleus</keyword>
<evidence type="ECO:0000313" key="13">
    <source>
        <dbReference type="Ensembl" id="ENSXETP00000013293"/>
    </source>
</evidence>
<dbReference type="AlphaFoldDB" id="F7EHJ0"/>
<comment type="subunit">
    <text evidence="9">Heterodimer of DFFA and DFFB. Interacts with H1-1.</text>
</comment>
<evidence type="ECO:0000256" key="9">
    <source>
        <dbReference type="ARBA" id="ARBA00064007"/>
    </source>
</evidence>
<dbReference type="InParanoid" id="F7EHJ0"/>
<reference evidence="13" key="2">
    <citation type="submission" date="2011-06" db="UniProtKB">
        <authorList>
            <consortium name="Ensembl"/>
        </authorList>
    </citation>
    <scope>IDENTIFICATION</scope>
</reference>
<dbReference type="FunFam" id="3.10.20.10:FF:000006">
    <property type="entry name" value="DNA fragmentation factor subunit beta"/>
    <property type="match status" value="1"/>
</dbReference>
<dbReference type="Pfam" id="PF09230">
    <property type="entry name" value="DFF40"/>
    <property type="match status" value="1"/>
</dbReference>
<dbReference type="Gene3D" id="3.10.20.10">
    <property type="match status" value="1"/>
</dbReference>
<dbReference type="SUPFAM" id="SSF54060">
    <property type="entry name" value="His-Me finger endonucleases"/>
    <property type="match status" value="1"/>
</dbReference>
<keyword evidence="6" id="KW-0378">Hydrolase</keyword>
<evidence type="ECO:0000256" key="7">
    <source>
        <dbReference type="ARBA" id="ARBA00023242"/>
    </source>
</evidence>
<gene>
    <name evidence="13" type="primary">dffb</name>
</gene>
<evidence type="ECO:0000256" key="2">
    <source>
        <dbReference type="ARBA" id="ARBA00004496"/>
    </source>
</evidence>
<keyword evidence="5" id="KW-0540">Nuclease</keyword>
<evidence type="ECO:0000256" key="3">
    <source>
        <dbReference type="ARBA" id="ARBA00022490"/>
    </source>
</evidence>
<keyword evidence="3" id="KW-0963">Cytoplasm</keyword>
<dbReference type="InterPro" id="IPR044925">
    <property type="entry name" value="His-Me_finger_sf"/>
</dbReference>
<evidence type="ECO:0000256" key="10">
    <source>
        <dbReference type="ARBA" id="ARBA00069517"/>
    </source>
</evidence>